<dbReference type="InterPro" id="IPR000601">
    <property type="entry name" value="PKD_dom"/>
</dbReference>
<feature type="chain" id="PRO_5002510417" evidence="12">
    <location>
        <begin position="22"/>
        <end position="1004"/>
    </location>
</feature>
<comment type="cofactor">
    <cofactor evidence="1">
        <name>Zn(2+)</name>
        <dbReference type="ChEBI" id="CHEBI:29105"/>
    </cofactor>
</comment>
<evidence type="ECO:0000313" key="14">
    <source>
        <dbReference type="EMBL" id="AKE52445.1"/>
    </source>
</evidence>
<dbReference type="SUPFAM" id="SSF55486">
    <property type="entry name" value="Metalloproteases ('zincins'), catalytic domain"/>
    <property type="match status" value="1"/>
</dbReference>
<dbReference type="InterPro" id="IPR048665">
    <property type="entry name" value="InhA-like_VEG"/>
</dbReference>
<dbReference type="Proteomes" id="UP000034071">
    <property type="component" value="Chromosome"/>
</dbReference>
<dbReference type="PANTHER" id="PTHR13062">
    <property type="entry name" value="COLLAGENASE"/>
    <property type="match status" value="1"/>
</dbReference>
<dbReference type="GO" id="GO:0006508">
    <property type="term" value="P:proteolysis"/>
    <property type="evidence" value="ECO:0007669"/>
    <property type="project" value="UniProtKB-KW"/>
</dbReference>
<dbReference type="KEGG" id="kge:TQ33_1498"/>
<dbReference type="GO" id="GO:0046872">
    <property type="term" value="F:metal ion binding"/>
    <property type="evidence" value="ECO:0007669"/>
    <property type="project" value="UniProtKB-KW"/>
</dbReference>
<keyword evidence="3" id="KW-0964">Secreted</keyword>
<organism evidence="14 15">
    <name type="scientific">Kangiella geojedonensis</name>
    <dbReference type="NCBI Taxonomy" id="914150"/>
    <lineage>
        <taxon>Bacteria</taxon>
        <taxon>Pseudomonadati</taxon>
        <taxon>Pseudomonadota</taxon>
        <taxon>Gammaproteobacteria</taxon>
        <taxon>Kangiellales</taxon>
        <taxon>Kangiellaceae</taxon>
        <taxon>Kangiella</taxon>
    </lineage>
</organism>
<keyword evidence="7" id="KW-0378">Hydrolase</keyword>
<keyword evidence="11 14" id="KW-0482">Metalloprotease</keyword>
<evidence type="ECO:0000256" key="12">
    <source>
        <dbReference type="SAM" id="SignalP"/>
    </source>
</evidence>
<dbReference type="HOGENOM" id="CLU_010858_1_0_6"/>
<dbReference type="InterPro" id="IPR008757">
    <property type="entry name" value="Peptidase_M6-like_domain"/>
</dbReference>
<feature type="domain" description="PKD" evidence="13">
    <location>
        <begin position="749"/>
        <end position="821"/>
    </location>
</feature>
<evidence type="ECO:0000256" key="5">
    <source>
        <dbReference type="ARBA" id="ARBA00022723"/>
    </source>
</evidence>
<evidence type="ECO:0000256" key="6">
    <source>
        <dbReference type="ARBA" id="ARBA00022729"/>
    </source>
</evidence>
<dbReference type="Pfam" id="PF05547">
    <property type="entry name" value="Peptidase_M6"/>
    <property type="match status" value="1"/>
</dbReference>
<dbReference type="STRING" id="914150.TQ33_1498"/>
<dbReference type="PANTHER" id="PTHR13062:SF12">
    <property type="entry name" value="ALPHA-2-MACROGLOBULIN DOMAIN-CONTAINING PROTEIN"/>
    <property type="match status" value="1"/>
</dbReference>
<evidence type="ECO:0000256" key="1">
    <source>
        <dbReference type="ARBA" id="ARBA00001947"/>
    </source>
</evidence>
<dbReference type="InterPro" id="IPR035986">
    <property type="entry name" value="PKD_dom_sf"/>
</dbReference>
<evidence type="ECO:0000256" key="10">
    <source>
        <dbReference type="ARBA" id="ARBA00023026"/>
    </source>
</evidence>
<evidence type="ECO:0000256" key="4">
    <source>
        <dbReference type="ARBA" id="ARBA00022670"/>
    </source>
</evidence>
<evidence type="ECO:0000256" key="7">
    <source>
        <dbReference type="ARBA" id="ARBA00022801"/>
    </source>
</evidence>
<dbReference type="GO" id="GO:0008237">
    <property type="term" value="F:metallopeptidase activity"/>
    <property type="evidence" value="ECO:0007669"/>
    <property type="project" value="UniProtKB-KW"/>
</dbReference>
<comment type="subcellular location">
    <subcellularLocation>
        <location evidence="2">Secreted</location>
    </subcellularLocation>
</comment>
<dbReference type="Gene3D" id="2.60.40.10">
    <property type="entry name" value="Immunoglobulins"/>
    <property type="match status" value="3"/>
</dbReference>
<dbReference type="AlphaFoldDB" id="A0A0F6TQX7"/>
<dbReference type="PROSITE" id="PS50093">
    <property type="entry name" value="PKD"/>
    <property type="match status" value="3"/>
</dbReference>
<dbReference type="EMBL" id="CP010975">
    <property type="protein sequence ID" value="AKE52445.1"/>
    <property type="molecule type" value="Genomic_DNA"/>
</dbReference>
<keyword evidence="10" id="KW-0843">Virulence</keyword>
<name>A0A0F6TQX7_9GAMM</name>
<keyword evidence="5" id="KW-0479">Metal-binding</keyword>
<proteinExistence type="predicted"/>
<evidence type="ECO:0000256" key="3">
    <source>
        <dbReference type="ARBA" id="ARBA00022525"/>
    </source>
</evidence>
<accession>A0A0F6TQX7</accession>
<keyword evidence="6 12" id="KW-0732">Signal</keyword>
<dbReference type="GO" id="GO:0005576">
    <property type="term" value="C:extracellular region"/>
    <property type="evidence" value="ECO:0007669"/>
    <property type="project" value="UniProtKB-SubCell"/>
</dbReference>
<evidence type="ECO:0000256" key="8">
    <source>
        <dbReference type="ARBA" id="ARBA00022833"/>
    </source>
</evidence>
<dbReference type="CDD" id="cd00146">
    <property type="entry name" value="PKD"/>
    <property type="match status" value="3"/>
</dbReference>
<keyword evidence="15" id="KW-1185">Reference proteome</keyword>
<keyword evidence="9" id="KW-0106">Calcium</keyword>
<reference evidence="14 15" key="1">
    <citation type="submission" date="2015-02" db="EMBL/GenBank/DDBJ databases">
        <title>Complete genome sequence of Kangiella geojedonensis strain YCS-5T.</title>
        <authorList>
            <person name="Kim K.M."/>
        </authorList>
    </citation>
    <scope>NUCLEOTIDE SEQUENCE [LARGE SCALE GENOMIC DNA]</scope>
    <source>
        <strain evidence="14 15">YCS-5</strain>
    </source>
</reference>
<dbReference type="SMART" id="SM00089">
    <property type="entry name" value="PKD"/>
    <property type="match status" value="3"/>
</dbReference>
<dbReference type="Pfam" id="PF20774">
    <property type="entry name" value="InhA-like_VEG"/>
    <property type="match status" value="1"/>
</dbReference>
<keyword evidence="8" id="KW-0862">Zinc</keyword>
<evidence type="ECO:0000256" key="11">
    <source>
        <dbReference type="ARBA" id="ARBA00023049"/>
    </source>
</evidence>
<dbReference type="Pfam" id="PF20773">
    <property type="entry name" value="InhA-like_MAM"/>
    <property type="match status" value="1"/>
</dbReference>
<evidence type="ECO:0000256" key="9">
    <source>
        <dbReference type="ARBA" id="ARBA00022837"/>
    </source>
</evidence>
<feature type="domain" description="PKD" evidence="13">
    <location>
        <begin position="893"/>
        <end position="979"/>
    </location>
</feature>
<evidence type="ECO:0000256" key="2">
    <source>
        <dbReference type="ARBA" id="ARBA00004613"/>
    </source>
</evidence>
<dbReference type="NCBIfam" id="TIGR03296">
    <property type="entry name" value="M6dom_TIGR03296"/>
    <property type="match status" value="1"/>
</dbReference>
<keyword evidence="4 14" id="KW-0645">Protease</keyword>
<dbReference type="InterPro" id="IPR022409">
    <property type="entry name" value="PKD/Chitinase_dom"/>
</dbReference>
<feature type="signal peptide" evidence="12">
    <location>
        <begin position="1"/>
        <end position="21"/>
    </location>
</feature>
<gene>
    <name evidence="14" type="ORF">TQ33_1498</name>
</gene>
<dbReference type="RefSeq" id="WP_169745466.1">
    <property type="nucleotide sequence ID" value="NZ_CP010975.1"/>
</dbReference>
<dbReference type="SUPFAM" id="SSF49299">
    <property type="entry name" value="PKD domain"/>
    <property type="match status" value="3"/>
</dbReference>
<dbReference type="InterPro" id="IPR013783">
    <property type="entry name" value="Ig-like_fold"/>
</dbReference>
<sequence>MMKIKLLSGLLAAALLPSVSAAVVENQVEITPKDPALVNEERILYWLEKRGELGQDASELERKAALENYLEGLYSSNKVALPKIELARLQKQHTNYKNNKLAAQKNDNNKTVKVLAVLIDFPDLKHDAHGLTASDTDMYYSTYPVSHYQDLMFSTTGFTGPSGQNFTSGYQYYQNESGGTFSFTGQTFGWVTADNNAKHYGENDADNNDNDKNVPALIKEAVTKAVAANSINLADYDIEDPYDLDGDGNVDEADGIIDHVMVYHSSIGEEAGGGNLGDDAIWSHRFFVDTNTNGYTVPGTGKKLFGYTIQPIDAATGVVVHEFGHDLGVPDEYDIAGSAIGSPVAYWSVMAGGSWAGDVAGTQPTGFSPYARAYFQSLFGGNWIDEQTIDFTTMASGAQSFDLVEAVNHNGLNQIRIDMPKPQVDFAAPYSGSYQYYSDEGHYLNNKLSFDANIPASGNSTLGMKARWDIEVDYDYAQVLVNGTPIAGNHTKVNNQYHNSVTNFITGKSKNISGAEGSLGWVDLTFDMSAYAGQSVSIEVRYVTDPAVGGYGLVIDDIALNNGSDFFNDGAETEGSLNLAGFLRVSDKTDGKAQHYWVQLRSEAGQDEGLKKTVYTPGVVVWFADESYSDNKVEEHPGHGFLGVVDADQNPVKRNGTIASSTLQVIDAAFGLYTQKNYSGDSHLSPTAKFDDSLDYSLPEQPESGLVLPTHGLSIEVTAQATDNSTATVKISKAGTELKANFDFDIDYQQVTFTNNTSGGDNNYTYAWDFGDGSVISTDEAPTHTYAQSGVYTVTLTVTDGEAVVDSESKSVSIADELSAEIVTSVDGAVLSVSTNVVGGSPSYTYSWDFGDGTTASGDTGEHTYALTSEYTVTLLVTSSDKQQVEVTKTVQAVVAMSAAINTSIDGLSVNFSSSVNGGDGSYIYSWDFGDGSSATGTNPNHTFASAGRYDVELTITDGTGAEITVSKSITVAEKSSASSGGGGSTNLLLLLLLASGVMLRRKG</sequence>
<protein>
    <submittedName>
        <fullName evidence="14">M6 family metalloprotease domain protein</fullName>
    </submittedName>
</protein>
<feature type="domain" description="PKD" evidence="13">
    <location>
        <begin position="840"/>
        <end position="900"/>
    </location>
</feature>
<dbReference type="Pfam" id="PF18911">
    <property type="entry name" value="PKD_4"/>
    <property type="match status" value="3"/>
</dbReference>
<evidence type="ECO:0000259" key="13">
    <source>
        <dbReference type="PROSITE" id="PS50093"/>
    </source>
</evidence>
<evidence type="ECO:0000313" key="15">
    <source>
        <dbReference type="Proteomes" id="UP000034071"/>
    </source>
</evidence>